<dbReference type="PANTHER" id="PTHR44936">
    <property type="entry name" value="SENSOR PROTEIN CREC"/>
    <property type="match status" value="1"/>
</dbReference>
<feature type="region of interest" description="Disordered" evidence="7">
    <location>
        <begin position="250"/>
        <end position="274"/>
    </location>
</feature>
<dbReference type="PRINTS" id="PR00344">
    <property type="entry name" value="BCTRLSENSOR"/>
</dbReference>
<dbReference type="SMART" id="SM00387">
    <property type="entry name" value="HATPase_c"/>
    <property type="match status" value="1"/>
</dbReference>
<evidence type="ECO:0000256" key="7">
    <source>
        <dbReference type="SAM" id="MobiDB-lite"/>
    </source>
</evidence>
<dbReference type="SUPFAM" id="SSF55874">
    <property type="entry name" value="ATPase domain of HSP90 chaperone/DNA topoisomerase II/histidine kinase"/>
    <property type="match status" value="1"/>
</dbReference>
<dbReference type="GO" id="GO:0004673">
    <property type="term" value="F:protein histidine kinase activity"/>
    <property type="evidence" value="ECO:0007669"/>
    <property type="project" value="UniProtKB-EC"/>
</dbReference>
<dbReference type="Gene3D" id="3.30.565.10">
    <property type="entry name" value="Histidine kinase-like ATPase, C-terminal domain"/>
    <property type="match status" value="1"/>
</dbReference>
<evidence type="ECO:0000313" key="9">
    <source>
        <dbReference type="EMBL" id="MBB6429946.1"/>
    </source>
</evidence>
<dbReference type="GO" id="GO:0000160">
    <property type="term" value="P:phosphorelay signal transduction system"/>
    <property type="evidence" value="ECO:0007669"/>
    <property type="project" value="UniProtKB-KW"/>
</dbReference>
<dbReference type="EMBL" id="JACHGY010000001">
    <property type="protein sequence ID" value="MBB6429946.1"/>
    <property type="molecule type" value="Genomic_DNA"/>
</dbReference>
<keyword evidence="10" id="KW-1185">Reference proteome</keyword>
<dbReference type="InterPro" id="IPR050980">
    <property type="entry name" value="2C_sensor_his_kinase"/>
</dbReference>
<dbReference type="Proteomes" id="UP000541810">
    <property type="component" value="Unassembled WGS sequence"/>
</dbReference>
<evidence type="ECO:0000256" key="2">
    <source>
        <dbReference type="ARBA" id="ARBA00012438"/>
    </source>
</evidence>
<dbReference type="InterPro" id="IPR003594">
    <property type="entry name" value="HATPase_dom"/>
</dbReference>
<feature type="domain" description="Histidine kinase" evidence="8">
    <location>
        <begin position="21"/>
        <end position="260"/>
    </location>
</feature>
<keyword evidence="4" id="KW-0808">Transferase</keyword>
<proteinExistence type="predicted"/>
<protein>
    <recommendedName>
        <fullName evidence="2">histidine kinase</fullName>
        <ecNumber evidence="2">2.7.13.3</ecNumber>
    </recommendedName>
</protein>
<dbReference type="CDD" id="cd00075">
    <property type="entry name" value="HATPase"/>
    <property type="match status" value="1"/>
</dbReference>
<comment type="catalytic activity">
    <reaction evidence="1">
        <text>ATP + protein L-histidine = ADP + protein N-phospho-L-histidine.</text>
        <dbReference type="EC" id="2.7.13.3"/>
    </reaction>
</comment>
<organism evidence="9 10">
    <name type="scientific">Algisphaera agarilytica</name>
    <dbReference type="NCBI Taxonomy" id="1385975"/>
    <lineage>
        <taxon>Bacteria</taxon>
        <taxon>Pseudomonadati</taxon>
        <taxon>Planctomycetota</taxon>
        <taxon>Phycisphaerae</taxon>
        <taxon>Phycisphaerales</taxon>
        <taxon>Phycisphaeraceae</taxon>
        <taxon>Algisphaera</taxon>
    </lineage>
</organism>
<dbReference type="InterPro" id="IPR005467">
    <property type="entry name" value="His_kinase_dom"/>
</dbReference>
<evidence type="ECO:0000256" key="4">
    <source>
        <dbReference type="ARBA" id="ARBA00022679"/>
    </source>
</evidence>
<dbReference type="InterPro" id="IPR004358">
    <property type="entry name" value="Sig_transdc_His_kin-like_C"/>
</dbReference>
<dbReference type="AlphaFoldDB" id="A0A7X0LKT2"/>
<dbReference type="RefSeq" id="WP_184677497.1">
    <property type="nucleotide sequence ID" value="NZ_JACHGY010000001.1"/>
</dbReference>
<dbReference type="Pfam" id="PF02518">
    <property type="entry name" value="HATPase_c"/>
    <property type="match status" value="1"/>
</dbReference>
<name>A0A7X0LKT2_9BACT</name>
<evidence type="ECO:0000256" key="1">
    <source>
        <dbReference type="ARBA" id="ARBA00000085"/>
    </source>
</evidence>
<dbReference type="PROSITE" id="PS50109">
    <property type="entry name" value="HIS_KIN"/>
    <property type="match status" value="1"/>
</dbReference>
<dbReference type="PANTHER" id="PTHR44936:SF9">
    <property type="entry name" value="SENSOR PROTEIN CREC"/>
    <property type="match status" value="1"/>
</dbReference>
<evidence type="ECO:0000313" key="10">
    <source>
        <dbReference type="Proteomes" id="UP000541810"/>
    </source>
</evidence>
<keyword evidence="6" id="KW-0902">Two-component regulatory system</keyword>
<dbReference type="InterPro" id="IPR036890">
    <property type="entry name" value="HATPase_C_sf"/>
</dbReference>
<evidence type="ECO:0000256" key="5">
    <source>
        <dbReference type="ARBA" id="ARBA00022777"/>
    </source>
</evidence>
<gene>
    <name evidence="9" type="ORF">HNQ40_001752</name>
</gene>
<reference evidence="9 10" key="1">
    <citation type="submission" date="2020-08" db="EMBL/GenBank/DDBJ databases">
        <title>Genomic Encyclopedia of Type Strains, Phase IV (KMG-IV): sequencing the most valuable type-strain genomes for metagenomic binning, comparative biology and taxonomic classification.</title>
        <authorList>
            <person name="Goeker M."/>
        </authorList>
    </citation>
    <scope>NUCLEOTIDE SEQUENCE [LARGE SCALE GENOMIC DNA]</scope>
    <source>
        <strain evidence="9 10">DSM 103725</strain>
    </source>
</reference>
<dbReference type="EC" id="2.7.13.3" evidence="2"/>
<evidence type="ECO:0000256" key="3">
    <source>
        <dbReference type="ARBA" id="ARBA00022553"/>
    </source>
</evidence>
<keyword evidence="3" id="KW-0597">Phosphoprotein</keyword>
<accession>A0A7X0LKT2</accession>
<comment type="caution">
    <text evidence="9">The sequence shown here is derived from an EMBL/GenBank/DDBJ whole genome shotgun (WGS) entry which is preliminary data.</text>
</comment>
<keyword evidence="5 9" id="KW-0418">Kinase</keyword>
<sequence>MSLKHHNAKASGTAPAMTPSQLAHELNNLLDGSLRQVGRVMRELKDLGADPATQDQLAQQLRTADQSMHQMADVIERYANAPQITDSDPDTLGCYAEAPTTTGEIMEARGTLLDVLTHAVNVYGPSIEQSSIQLQTRLDPAVTDLPAGPIYTVLANAINNAIQAIQRCDQGASAHCIAVSITPTDQDVVVKITDTGVGLDPVLFDRHGSFRFGVTTRRNGHGIGLDLCRRIARDLGGQLQLSANPVGRGTQLTLQYPHPTASVAPSAEEARRAG</sequence>
<evidence type="ECO:0000256" key="6">
    <source>
        <dbReference type="ARBA" id="ARBA00023012"/>
    </source>
</evidence>
<evidence type="ECO:0000259" key="8">
    <source>
        <dbReference type="PROSITE" id="PS50109"/>
    </source>
</evidence>